<dbReference type="InterPro" id="IPR008780">
    <property type="entry name" value="Plasmodium_Vir"/>
</dbReference>
<protein>
    <submittedName>
        <fullName evidence="2">(malaria parasite P. vivax) hypothetical protein</fullName>
    </submittedName>
</protein>
<dbReference type="VEuPathDB" id="PlasmoDB:PVPAM_000029900"/>
<dbReference type="Pfam" id="PF05795">
    <property type="entry name" value="Plasmodium_Vir"/>
    <property type="match status" value="1"/>
</dbReference>
<sequence>MSQFTVNTVQLKKDYPFLDKIWTLYDEFNDTTDNLNDRKDDSVSMCEQIMQRVDDKQEWCIKLCIKLIRNLGTLSFENDKTKYNSERCKNLNSWLYYIIKEHAVDQDVITNIFDESNKLMGDENIRHQCSNYLYKDKYINPDHIIKLINLEDYMNDFLSILKDNNHENHCLCRKFIFECVNIYKKIHNEYCTYPYKEHKNRTDTCDKLRAFALAYNAFIFSNESIRSKIPSLDAAENEHILTCPSDGGNQETKAVKGHEQGSGVAPGQPSQDSIESAQQSGSTIPFNATTVVGTMAGIPPFLALLYKFTPVGTWLRSKYRNDADVFKNVDDEIEKELYYPRHENGVKNSSHERYNVAYEQI</sequence>
<proteinExistence type="predicted"/>
<evidence type="ECO:0000313" key="3">
    <source>
        <dbReference type="Proteomes" id="UP000779233"/>
    </source>
</evidence>
<name>A0A8S4HAI8_PLAVI</name>
<feature type="compositionally biased region" description="Polar residues" evidence="1">
    <location>
        <begin position="268"/>
        <end position="280"/>
    </location>
</feature>
<dbReference type="AlphaFoldDB" id="A0A8S4HAI8"/>
<evidence type="ECO:0000256" key="1">
    <source>
        <dbReference type="SAM" id="MobiDB-lite"/>
    </source>
</evidence>
<comment type="caution">
    <text evidence="2">The sequence shown here is derived from an EMBL/GenBank/DDBJ whole genome shotgun (WGS) entry which is preliminary data.</text>
</comment>
<reference evidence="2" key="1">
    <citation type="submission" date="2021-09" db="EMBL/GenBank/DDBJ databases">
        <authorList>
            <consortium name="Pathogen Informatics"/>
        </authorList>
    </citation>
    <scope>NUCLEOTIDE SEQUENCE</scope>
    <source>
        <strain evidence="2">PvW1</strain>
    </source>
</reference>
<organism evidence="2 3">
    <name type="scientific">Plasmodium vivax</name>
    <name type="common">malaria parasite P. vivax</name>
    <dbReference type="NCBI Taxonomy" id="5855"/>
    <lineage>
        <taxon>Eukaryota</taxon>
        <taxon>Sar</taxon>
        <taxon>Alveolata</taxon>
        <taxon>Apicomplexa</taxon>
        <taxon>Aconoidasida</taxon>
        <taxon>Haemosporida</taxon>
        <taxon>Plasmodiidae</taxon>
        <taxon>Plasmodium</taxon>
        <taxon>Plasmodium (Plasmodium)</taxon>
    </lineage>
</organism>
<gene>
    <name evidence="2" type="ORF">PVW1_100021200</name>
</gene>
<dbReference type="Proteomes" id="UP000779233">
    <property type="component" value="Unassembled WGS sequence"/>
</dbReference>
<feature type="region of interest" description="Disordered" evidence="1">
    <location>
        <begin position="243"/>
        <end position="280"/>
    </location>
</feature>
<dbReference type="EMBL" id="CAJZCX010000005">
    <property type="protein sequence ID" value="CAG9474639.1"/>
    <property type="molecule type" value="Genomic_DNA"/>
</dbReference>
<accession>A0A8S4HAI8</accession>
<evidence type="ECO:0000313" key="2">
    <source>
        <dbReference type="EMBL" id="CAG9474639.1"/>
    </source>
</evidence>